<dbReference type="Proteomes" id="UP000887579">
    <property type="component" value="Unplaced"/>
</dbReference>
<protein>
    <submittedName>
        <fullName evidence="2">RNase III domain-containing protein</fullName>
    </submittedName>
</protein>
<organism evidence="1 2">
    <name type="scientific">Panagrolaimus sp. ES5</name>
    <dbReference type="NCBI Taxonomy" id="591445"/>
    <lineage>
        <taxon>Eukaryota</taxon>
        <taxon>Metazoa</taxon>
        <taxon>Ecdysozoa</taxon>
        <taxon>Nematoda</taxon>
        <taxon>Chromadorea</taxon>
        <taxon>Rhabditida</taxon>
        <taxon>Tylenchina</taxon>
        <taxon>Panagrolaimomorpha</taxon>
        <taxon>Panagrolaimoidea</taxon>
        <taxon>Panagrolaimidae</taxon>
        <taxon>Panagrolaimus</taxon>
    </lineage>
</organism>
<proteinExistence type="predicted"/>
<name>A0AC34G506_9BILA</name>
<reference evidence="2" key="1">
    <citation type="submission" date="2022-11" db="UniProtKB">
        <authorList>
            <consortium name="WormBaseParasite"/>
        </authorList>
    </citation>
    <scope>IDENTIFICATION</scope>
</reference>
<evidence type="ECO:0000313" key="1">
    <source>
        <dbReference type="Proteomes" id="UP000887579"/>
    </source>
</evidence>
<dbReference type="WBParaSite" id="ES5_v2.g24573.t1">
    <property type="protein sequence ID" value="ES5_v2.g24573.t1"/>
    <property type="gene ID" value="ES5_v2.g24573"/>
</dbReference>
<sequence>MTRKRLSGQKKATAALIIAKPVAQHVLPTSTESDPKRKATAALIIAKPVAQHVLPTSTESDPKRLSSIGVSFLKFTISHKIFHSYPNSNEGKLTRKYEVEVSKFKQWKLYDSVGNYIILEGVEKCYTIVEPFVISEKNASGKLKSPPSNIDSEFYGRQFQNIEATIEYEFRDRALLLQAFSHQSYKHVSKFGSYERLEFL</sequence>
<evidence type="ECO:0000313" key="2">
    <source>
        <dbReference type="WBParaSite" id="ES5_v2.g24573.t1"/>
    </source>
</evidence>
<accession>A0AC34G506</accession>